<dbReference type="InterPro" id="IPR000008">
    <property type="entry name" value="C2_dom"/>
</dbReference>
<dbReference type="Gene3D" id="2.60.40.150">
    <property type="entry name" value="C2 domain"/>
    <property type="match status" value="1"/>
</dbReference>
<dbReference type="AlphaFoldDB" id="A0AAD9FUN8"/>
<sequence>MGNSDEKPEGGHDSTPLNPTSGPTYTLQITFHSASNLPVADLRTGSCDPFILAQLNTDLPTRHKEDPKLRFRSQTIHRTVEPNWEARWVVAGVPASGFELRTRVYDEDRANYDDRLGMVVIRSGPLDEGWKGVRHEEFEVKMRGGDVLAYGLRWGKKLICRGTKLHASLVISIEMLGKTEEEVGKTYTVNNFWWKHYSPMIGRLAGVKSHNDQGIERYNFQANELQLRGPVPPELYHRYVEFKPFVGSMFTGKGIRGRFLHQALHHQHERIYMTDSKTEHGTLSGPGDEMTLRFLDMVHYDQGGRIFTYVITLDGLFRFTETGKEFGIDLLSKHTMHSDVNIYIAWSGEFLIRRLAKPRKRAEDPDQQTHPAEDVPGGPPNADPPKDPKHYELVIDNDSGTYRPDASLLPIFKKFLKRNFPNLHIVVKACDDDKLKKIKEDQLKIKKREGDHLVFGQGSDSGSISSSDEEELNARADQEGYVATGAEKAFEAISHPGQAFKSALGKGKGSEGASGMRAEKETERGEREGEDQDGEVNGQLADELFEKENGHGPGASGADPEKV</sequence>
<dbReference type="SMART" id="SM00239">
    <property type="entry name" value="C2"/>
    <property type="match status" value="1"/>
</dbReference>
<dbReference type="PANTHER" id="PTHR47800">
    <property type="entry name" value="C2 DOMAIN-CONTAINING PROTEIN"/>
    <property type="match status" value="1"/>
</dbReference>
<dbReference type="GO" id="GO:0010628">
    <property type="term" value="P:positive regulation of gene expression"/>
    <property type="evidence" value="ECO:0007669"/>
    <property type="project" value="TreeGrafter"/>
</dbReference>
<feature type="region of interest" description="Disordered" evidence="1">
    <location>
        <begin position="453"/>
        <end position="478"/>
    </location>
</feature>
<feature type="region of interest" description="Disordered" evidence="1">
    <location>
        <begin position="358"/>
        <end position="390"/>
    </location>
</feature>
<evidence type="ECO:0000313" key="4">
    <source>
        <dbReference type="Proteomes" id="UP001182556"/>
    </source>
</evidence>
<feature type="compositionally biased region" description="Polar residues" evidence="1">
    <location>
        <begin position="15"/>
        <end position="24"/>
    </location>
</feature>
<reference evidence="3" key="1">
    <citation type="submission" date="2023-02" db="EMBL/GenBank/DDBJ databases">
        <title>Identification and recombinant expression of a fungal hydrolase from Papiliotrema laurentii that hydrolyzes apple cutin and clears colloidal polyester polyurethane.</title>
        <authorList>
            <consortium name="DOE Joint Genome Institute"/>
            <person name="Roman V.A."/>
            <person name="Bojanowski C."/>
            <person name="Crable B.R."/>
            <person name="Wagner D.N."/>
            <person name="Hung C.S."/>
            <person name="Nadeau L.J."/>
            <person name="Schratz L."/>
            <person name="Haridas S."/>
            <person name="Pangilinan J."/>
            <person name="Lipzen A."/>
            <person name="Na H."/>
            <person name="Yan M."/>
            <person name="Ng V."/>
            <person name="Grigoriev I.V."/>
            <person name="Spatafora J.W."/>
            <person name="Barlow D."/>
            <person name="Biffinger J."/>
            <person name="Kelley-Loughnane N."/>
            <person name="Varaljay V.A."/>
            <person name="Crookes-Goodson W.J."/>
        </authorList>
    </citation>
    <scope>NUCLEOTIDE SEQUENCE</scope>
    <source>
        <strain evidence="3">5307AH</strain>
    </source>
</reference>
<dbReference type="Proteomes" id="UP001182556">
    <property type="component" value="Unassembled WGS sequence"/>
</dbReference>
<dbReference type="PANTHER" id="PTHR47800:SF5">
    <property type="entry name" value="FER-1-LIKE PROTEIN 6"/>
    <property type="match status" value="1"/>
</dbReference>
<dbReference type="EMBL" id="JAODAN010000002">
    <property type="protein sequence ID" value="KAK1926463.1"/>
    <property type="molecule type" value="Genomic_DNA"/>
</dbReference>
<proteinExistence type="predicted"/>
<organism evidence="3 4">
    <name type="scientific">Papiliotrema laurentii</name>
    <name type="common">Cryptococcus laurentii</name>
    <dbReference type="NCBI Taxonomy" id="5418"/>
    <lineage>
        <taxon>Eukaryota</taxon>
        <taxon>Fungi</taxon>
        <taxon>Dikarya</taxon>
        <taxon>Basidiomycota</taxon>
        <taxon>Agaricomycotina</taxon>
        <taxon>Tremellomycetes</taxon>
        <taxon>Tremellales</taxon>
        <taxon>Rhynchogastremaceae</taxon>
        <taxon>Papiliotrema</taxon>
    </lineage>
</organism>
<dbReference type="InterPro" id="IPR035892">
    <property type="entry name" value="C2_domain_sf"/>
</dbReference>
<dbReference type="Pfam" id="PF00168">
    <property type="entry name" value="C2"/>
    <property type="match status" value="1"/>
</dbReference>
<accession>A0AAD9FUN8</accession>
<dbReference type="PROSITE" id="PS50004">
    <property type="entry name" value="C2"/>
    <property type="match status" value="1"/>
</dbReference>
<evidence type="ECO:0000256" key="1">
    <source>
        <dbReference type="SAM" id="MobiDB-lite"/>
    </source>
</evidence>
<feature type="compositionally biased region" description="Basic and acidic residues" evidence="1">
    <location>
        <begin position="517"/>
        <end position="527"/>
    </location>
</feature>
<protein>
    <recommendedName>
        <fullName evidence="2">C2 domain-containing protein</fullName>
    </recommendedName>
</protein>
<dbReference type="SUPFAM" id="SSF49562">
    <property type="entry name" value="C2 domain (Calcium/lipid-binding domain, CaLB)"/>
    <property type="match status" value="1"/>
</dbReference>
<name>A0AAD9FUN8_PAPLA</name>
<comment type="caution">
    <text evidence="3">The sequence shown here is derived from an EMBL/GenBank/DDBJ whole genome shotgun (WGS) entry which is preliminary data.</text>
</comment>
<feature type="region of interest" description="Disordered" evidence="1">
    <location>
        <begin position="500"/>
        <end position="563"/>
    </location>
</feature>
<gene>
    <name evidence="3" type="ORF">DB88DRAFT_481933</name>
</gene>
<feature type="domain" description="C2" evidence="2">
    <location>
        <begin position="7"/>
        <end position="140"/>
    </location>
</feature>
<evidence type="ECO:0000313" key="3">
    <source>
        <dbReference type="EMBL" id="KAK1926463.1"/>
    </source>
</evidence>
<feature type="compositionally biased region" description="Basic and acidic residues" evidence="1">
    <location>
        <begin position="1"/>
        <end position="12"/>
    </location>
</feature>
<feature type="region of interest" description="Disordered" evidence="1">
    <location>
        <begin position="1"/>
        <end position="24"/>
    </location>
</feature>
<evidence type="ECO:0000259" key="2">
    <source>
        <dbReference type="PROSITE" id="PS50004"/>
    </source>
</evidence>
<keyword evidence="4" id="KW-1185">Reference proteome</keyword>